<dbReference type="KEGG" id="lamb:KBB96_15110"/>
<sequence>MVLPSGRAIWASGNYNLEEFINLQSPWSSGQSPGPFTNNQLIELVHIGCG</sequence>
<reference evidence="1" key="1">
    <citation type="submission" date="2021-04" db="EMBL/GenBank/DDBJ databases">
        <title>Luteolibacter sp. 32A isolated from the skin of an Anderson's salamander (Ambystoma andersonii).</title>
        <authorList>
            <person name="Spergser J."/>
            <person name="Busse H.-J."/>
        </authorList>
    </citation>
    <scope>NUCLEOTIDE SEQUENCE</scope>
    <source>
        <strain evidence="1">32A</strain>
    </source>
</reference>
<evidence type="ECO:0000313" key="1">
    <source>
        <dbReference type="EMBL" id="QUE50192.1"/>
    </source>
</evidence>
<dbReference type="EMBL" id="CP073100">
    <property type="protein sequence ID" value="QUE50192.1"/>
    <property type="molecule type" value="Genomic_DNA"/>
</dbReference>
<gene>
    <name evidence="1" type="ORF">KBB96_15110</name>
</gene>
<accession>A0A975IYG0</accession>
<evidence type="ECO:0000313" key="2">
    <source>
        <dbReference type="Proteomes" id="UP000676169"/>
    </source>
</evidence>
<organism evidence="1 2">
    <name type="scientific">Luteolibacter ambystomatis</name>
    <dbReference type="NCBI Taxonomy" id="2824561"/>
    <lineage>
        <taxon>Bacteria</taxon>
        <taxon>Pseudomonadati</taxon>
        <taxon>Verrucomicrobiota</taxon>
        <taxon>Verrucomicrobiia</taxon>
        <taxon>Verrucomicrobiales</taxon>
        <taxon>Verrucomicrobiaceae</taxon>
        <taxon>Luteolibacter</taxon>
    </lineage>
</organism>
<protein>
    <submittedName>
        <fullName evidence="1">Uncharacterized protein</fullName>
    </submittedName>
</protein>
<name>A0A975IYG0_9BACT</name>
<dbReference type="RefSeq" id="WP_211630296.1">
    <property type="nucleotide sequence ID" value="NZ_CP073100.1"/>
</dbReference>
<keyword evidence="2" id="KW-1185">Reference proteome</keyword>
<proteinExistence type="predicted"/>
<dbReference type="AlphaFoldDB" id="A0A975IYG0"/>
<dbReference type="Proteomes" id="UP000676169">
    <property type="component" value="Chromosome"/>
</dbReference>